<sequence length="208" mass="22656">MRKGVFRSTALNPISPLASLPRLSIADQSFLPNDPSLPDSPTLDRKPTHKTTISVSATSASFSVNSETKRMNRSVALACLEGRESSGRIPRKAQLNFMSMSDDEDEDESFVSSPRISADRDADKRSSTITASDMSVLAILSSGKREAELLSSDSLVPQSPQSKPTPTGGRRHSQIMESFPSLPNLVDPRNDEDLPNWRSFMEISASTS</sequence>
<dbReference type="EMBL" id="WIUZ02000007">
    <property type="protein sequence ID" value="KAF9784919.1"/>
    <property type="molecule type" value="Genomic_DNA"/>
</dbReference>
<feature type="region of interest" description="Disordered" evidence="1">
    <location>
        <begin position="99"/>
        <end position="126"/>
    </location>
</feature>
<dbReference type="AlphaFoldDB" id="A0A9P6L6V0"/>
<gene>
    <name evidence="2" type="ORF">BJ322DRAFT_1060300</name>
</gene>
<comment type="caution">
    <text evidence="2">The sequence shown here is derived from an EMBL/GenBank/DDBJ whole genome shotgun (WGS) entry which is preliminary data.</text>
</comment>
<organism evidence="2 3">
    <name type="scientific">Thelephora terrestris</name>
    <dbReference type="NCBI Taxonomy" id="56493"/>
    <lineage>
        <taxon>Eukaryota</taxon>
        <taxon>Fungi</taxon>
        <taxon>Dikarya</taxon>
        <taxon>Basidiomycota</taxon>
        <taxon>Agaricomycotina</taxon>
        <taxon>Agaricomycetes</taxon>
        <taxon>Thelephorales</taxon>
        <taxon>Thelephoraceae</taxon>
        <taxon>Thelephora</taxon>
    </lineage>
</organism>
<evidence type="ECO:0000313" key="2">
    <source>
        <dbReference type="EMBL" id="KAF9784919.1"/>
    </source>
</evidence>
<keyword evidence="3" id="KW-1185">Reference proteome</keyword>
<protein>
    <submittedName>
        <fullName evidence="2">Uncharacterized protein</fullName>
    </submittedName>
</protein>
<reference evidence="2" key="2">
    <citation type="submission" date="2020-11" db="EMBL/GenBank/DDBJ databases">
        <authorList>
            <consortium name="DOE Joint Genome Institute"/>
            <person name="Kuo A."/>
            <person name="Miyauchi S."/>
            <person name="Kiss E."/>
            <person name="Drula E."/>
            <person name="Kohler A."/>
            <person name="Sanchez-Garcia M."/>
            <person name="Andreopoulos B."/>
            <person name="Barry K.W."/>
            <person name="Bonito G."/>
            <person name="Buee M."/>
            <person name="Carver A."/>
            <person name="Chen C."/>
            <person name="Cichocki N."/>
            <person name="Clum A."/>
            <person name="Culley D."/>
            <person name="Crous P.W."/>
            <person name="Fauchery L."/>
            <person name="Girlanda M."/>
            <person name="Hayes R."/>
            <person name="Keri Z."/>
            <person name="Labutti K."/>
            <person name="Lipzen A."/>
            <person name="Lombard V."/>
            <person name="Magnuson J."/>
            <person name="Maillard F."/>
            <person name="Morin E."/>
            <person name="Murat C."/>
            <person name="Nolan M."/>
            <person name="Ohm R."/>
            <person name="Pangilinan J."/>
            <person name="Pereira M."/>
            <person name="Perotto S."/>
            <person name="Peter M."/>
            <person name="Riley R."/>
            <person name="Sitrit Y."/>
            <person name="Stielow B."/>
            <person name="Szollosi G."/>
            <person name="Zifcakova L."/>
            <person name="Stursova M."/>
            <person name="Spatafora J.W."/>
            <person name="Tedersoo L."/>
            <person name="Vaario L.-M."/>
            <person name="Yamada A."/>
            <person name="Yan M."/>
            <person name="Wang P."/>
            <person name="Xu J."/>
            <person name="Bruns T."/>
            <person name="Baldrian P."/>
            <person name="Vilgalys R."/>
            <person name="Henrissat B."/>
            <person name="Grigoriev I.V."/>
            <person name="Hibbett D."/>
            <person name="Nagy L.G."/>
            <person name="Martin F.M."/>
        </authorList>
    </citation>
    <scope>NUCLEOTIDE SEQUENCE</scope>
    <source>
        <strain evidence="2">UH-Tt-Lm1</strain>
    </source>
</reference>
<accession>A0A9P6L6V0</accession>
<reference evidence="2" key="1">
    <citation type="journal article" date="2020" name="Nat. Commun.">
        <title>Large-scale genome sequencing of mycorrhizal fungi provides insights into the early evolution of symbiotic traits.</title>
        <authorList>
            <person name="Miyauchi S."/>
            <person name="Kiss E."/>
            <person name="Kuo A."/>
            <person name="Drula E."/>
            <person name="Kohler A."/>
            <person name="Sanchez-Garcia M."/>
            <person name="Morin E."/>
            <person name="Andreopoulos B."/>
            <person name="Barry K.W."/>
            <person name="Bonito G."/>
            <person name="Buee M."/>
            <person name="Carver A."/>
            <person name="Chen C."/>
            <person name="Cichocki N."/>
            <person name="Clum A."/>
            <person name="Culley D."/>
            <person name="Crous P.W."/>
            <person name="Fauchery L."/>
            <person name="Girlanda M."/>
            <person name="Hayes R.D."/>
            <person name="Keri Z."/>
            <person name="LaButti K."/>
            <person name="Lipzen A."/>
            <person name="Lombard V."/>
            <person name="Magnuson J."/>
            <person name="Maillard F."/>
            <person name="Murat C."/>
            <person name="Nolan M."/>
            <person name="Ohm R.A."/>
            <person name="Pangilinan J."/>
            <person name="Pereira M.F."/>
            <person name="Perotto S."/>
            <person name="Peter M."/>
            <person name="Pfister S."/>
            <person name="Riley R."/>
            <person name="Sitrit Y."/>
            <person name="Stielow J.B."/>
            <person name="Szollosi G."/>
            <person name="Zifcakova L."/>
            <person name="Stursova M."/>
            <person name="Spatafora J.W."/>
            <person name="Tedersoo L."/>
            <person name="Vaario L.M."/>
            <person name="Yamada A."/>
            <person name="Yan M."/>
            <person name="Wang P."/>
            <person name="Xu J."/>
            <person name="Bruns T."/>
            <person name="Baldrian P."/>
            <person name="Vilgalys R."/>
            <person name="Dunand C."/>
            <person name="Henrissat B."/>
            <person name="Grigoriev I.V."/>
            <person name="Hibbett D."/>
            <person name="Nagy L.G."/>
            <person name="Martin F.M."/>
        </authorList>
    </citation>
    <scope>NUCLEOTIDE SEQUENCE</scope>
    <source>
        <strain evidence="2">UH-Tt-Lm1</strain>
    </source>
</reference>
<dbReference type="OrthoDB" id="3260393at2759"/>
<dbReference type="Proteomes" id="UP000736335">
    <property type="component" value="Unassembled WGS sequence"/>
</dbReference>
<name>A0A9P6L6V0_9AGAM</name>
<feature type="compositionally biased region" description="Polar residues" evidence="1">
    <location>
        <begin position="151"/>
        <end position="165"/>
    </location>
</feature>
<proteinExistence type="predicted"/>
<evidence type="ECO:0000256" key="1">
    <source>
        <dbReference type="SAM" id="MobiDB-lite"/>
    </source>
</evidence>
<feature type="compositionally biased region" description="Basic and acidic residues" evidence="1">
    <location>
        <begin position="117"/>
        <end position="126"/>
    </location>
</feature>
<evidence type="ECO:0000313" key="3">
    <source>
        <dbReference type="Proteomes" id="UP000736335"/>
    </source>
</evidence>
<feature type="region of interest" description="Disordered" evidence="1">
    <location>
        <begin position="150"/>
        <end position="193"/>
    </location>
</feature>
<feature type="region of interest" description="Disordered" evidence="1">
    <location>
        <begin position="31"/>
        <end position="51"/>
    </location>
</feature>